<dbReference type="PRINTS" id="PR00394">
    <property type="entry name" value="RHSPROTEIN"/>
</dbReference>
<dbReference type="Gene3D" id="2.180.10.10">
    <property type="entry name" value="RHS repeat-associated core"/>
    <property type="match status" value="1"/>
</dbReference>
<dbReference type="InterPro" id="IPR050708">
    <property type="entry name" value="T6SS_VgrG/RHS"/>
</dbReference>
<accession>A0A737NUG1</accession>
<reference evidence="3" key="1">
    <citation type="journal article" date="2018" name="Genome Biol.">
        <title>SKESA: strategic k-mer extension for scrupulous assemblies.</title>
        <authorList>
            <person name="Souvorov A."/>
            <person name="Agarwala R."/>
            <person name="Lipman D.J."/>
        </authorList>
    </citation>
    <scope>NUCLEOTIDE SEQUENCE</scope>
    <source>
        <strain evidence="3">6221-69</strain>
    </source>
</reference>
<evidence type="ECO:0000259" key="2">
    <source>
        <dbReference type="Pfam" id="PF03527"/>
    </source>
</evidence>
<dbReference type="EMBL" id="DAATFQ010000008">
    <property type="protein sequence ID" value="HAE8350960.1"/>
    <property type="molecule type" value="Genomic_DNA"/>
</dbReference>
<dbReference type="InterPro" id="IPR022385">
    <property type="entry name" value="Rhs_assc_core"/>
</dbReference>
<sequence length="305" mass="34839">MSICQGAVSEELQQWLAKCGLTPERMINQLEPMYTPLRKVNLYHCDHRGLPLALIDINGHIAWSAESDEWGNVLREDNQHNLQQLIRLPGQQWDKESGLYYNRHRYYDPAQGRYITQDPVGLEGGWNLYQYPLNPIQFIDPRGLKFLVEGDRKDFDTAINFLKKDTEMARIITAIENNKKVIITVSCNNGKDNSFSPWTGRIHWDPHSALLCDENPKNGHYDFKNGTQVPALALGHEIAHAYAFSTETYKNYMTRTNAIDPIYDTAEEKRVITGAETHAAKSLKQCIRKNHGGISYPVKGPLDNL</sequence>
<gene>
    <name evidence="3" type="ORF">GND53_001667</name>
</gene>
<name>A0A737NUG1_SALHO</name>
<dbReference type="InterPro" id="IPR001826">
    <property type="entry name" value="RHS"/>
</dbReference>
<evidence type="ECO:0000256" key="1">
    <source>
        <dbReference type="ARBA" id="ARBA00009455"/>
    </source>
</evidence>
<dbReference type="AlphaFoldDB" id="A0A737NUG1"/>
<comment type="similarity">
    <text evidence="1">Belongs to the RHS family.</text>
</comment>
<reference evidence="3" key="2">
    <citation type="submission" date="2018-07" db="EMBL/GenBank/DDBJ databases">
        <authorList>
            <consortium name="NCBI Pathogen Detection Project"/>
        </authorList>
    </citation>
    <scope>NUCLEOTIDE SEQUENCE</scope>
    <source>
        <strain evidence="3">6221-69</strain>
    </source>
</reference>
<protein>
    <submittedName>
        <fullName evidence="3">RHS repeat protein</fullName>
    </submittedName>
</protein>
<feature type="domain" description="RHS protein conserved region" evidence="2">
    <location>
        <begin position="42"/>
        <end position="77"/>
    </location>
</feature>
<dbReference type="NCBIfam" id="TIGR03696">
    <property type="entry name" value="Rhs_assc_core"/>
    <property type="match status" value="1"/>
</dbReference>
<proteinExistence type="inferred from homology"/>
<comment type="caution">
    <text evidence="3">The sequence shown here is derived from an EMBL/GenBank/DDBJ whole genome shotgun (WGS) entry which is preliminary data.</text>
</comment>
<dbReference type="PANTHER" id="PTHR32305:SF15">
    <property type="entry name" value="PROTEIN RHSA-RELATED"/>
    <property type="match status" value="1"/>
</dbReference>
<dbReference type="Pfam" id="PF03527">
    <property type="entry name" value="RHS"/>
    <property type="match status" value="1"/>
</dbReference>
<organism evidence="3">
    <name type="scientific">Salmonella enterica subsp. houtenae serovar 44:z4,z24:-</name>
    <dbReference type="NCBI Taxonomy" id="1967610"/>
    <lineage>
        <taxon>Bacteria</taxon>
        <taxon>Pseudomonadati</taxon>
        <taxon>Pseudomonadota</taxon>
        <taxon>Gammaproteobacteria</taxon>
        <taxon>Enterobacterales</taxon>
        <taxon>Enterobacteriaceae</taxon>
        <taxon>Salmonella</taxon>
    </lineage>
</organism>
<dbReference type="PANTHER" id="PTHR32305">
    <property type="match status" value="1"/>
</dbReference>
<evidence type="ECO:0000313" key="3">
    <source>
        <dbReference type="EMBL" id="HAE8350960.1"/>
    </source>
</evidence>